<dbReference type="OrthoDB" id="6129702at2759"/>
<dbReference type="InterPro" id="IPR002931">
    <property type="entry name" value="Transglutaminase-like"/>
</dbReference>
<proteinExistence type="predicted"/>
<evidence type="ECO:0000256" key="1">
    <source>
        <dbReference type="SAM" id="MobiDB-lite"/>
    </source>
</evidence>
<dbReference type="Pfam" id="PF24584">
    <property type="entry name" value="Ig_CYK3_C"/>
    <property type="match status" value="2"/>
</dbReference>
<sequence length="936" mass="102824">MNGHTPPMLRDAMDDVMSSLEGMSMQQEESQKPAFNPWSPEAFDDLHQPAEGRPPVRPLTSLGLGAGGSNYPDRLAYSSNHNVPDRYQDGPPQLSNYVQRMESRLRQMHEQNGDQETNDDHDEPPMPPPKNSPFTGRPTSSIGNHRPSLKSRKSAYEIGKNVLNRTFTTKSTVTNSSAGQSVSTNASSRTSRSIMSGYSAGGFSATSAGSLARRNNYPGRESGRPITSMADSKANGFLDGARLNDLRPQTPLTGISYHSSHDSRQGAQSAVPWSYQGVSENAGALGGFVTPKAKKQGFLKKLIDGAKTGAASARSSIAASQTGSIPPSPIKSRVTGIAGGAAITNGRDAAQEMGLGGGNIDWVQVRRDVNRSTSISGMERKERADRCQMLDHPVIYPLEELYDAAEGDESIDGLPVPEPVDYNLVTNLHLVDKASRFINSLPPMTTPSSLAQGYVCRPHRTDVQRLRAIFTWVSEKIVWDEEFEGDIDTRRVIQSKRGCSHEVAALVVDMCAAVGIHAEIVRGYLKSPGEDLDLDANLSHPNHYWNSMLIDGEWRIMDCSLASPTNPRRALYSSTASQSAEFWYFLARPTQICFTHIPLSPEHQHICPPIAPEVLLTLPVACPPYFKNDLHLNDYDTSLIRLQGLEMTTIYVNVPADVEIVAEVEVKAFMRDQDGDFYENGDTVKKRALAQPSWFVHASNPTFPQKRFTIKALLPGDEGHGTLKIYAGKRGLMHSSRDNPHPLAFAIPIYHEGENPSYDFLVRHPTPHASRNDLYIIQPQCYRLGWNNTFVFEVRQHSSSFGNSTPEPNIGSFDARRPVSPLPFTRPSSAMSMTSSSANGSSYDTPATSFGGSNIAGVKLKDNKPAKLAIQSPSGRILRLTRKQEYTSTAQNADGTEIQGSVWETVVKVGERGVWRGLVLADRSARWCVWGEWECV</sequence>
<dbReference type="SMART" id="SM00460">
    <property type="entry name" value="TGc"/>
    <property type="match status" value="1"/>
</dbReference>
<dbReference type="InterPro" id="IPR052557">
    <property type="entry name" value="CAP/Cytokinesis_protein"/>
</dbReference>
<dbReference type="InterPro" id="IPR038765">
    <property type="entry name" value="Papain-like_cys_pep_sf"/>
</dbReference>
<dbReference type="Proteomes" id="UP000053317">
    <property type="component" value="Unassembled WGS sequence"/>
</dbReference>
<dbReference type="Pfam" id="PF01841">
    <property type="entry name" value="Transglut_core"/>
    <property type="match status" value="1"/>
</dbReference>
<dbReference type="SUPFAM" id="SSF54001">
    <property type="entry name" value="Cysteine proteinases"/>
    <property type="match status" value="1"/>
</dbReference>
<feature type="compositionally biased region" description="Polar residues" evidence="1">
    <location>
        <begin position="172"/>
        <end position="194"/>
    </location>
</feature>
<keyword evidence="4" id="KW-1185">Reference proteome</keyword>
<feature type="compositionally biased region" description="Low complexity" evidence="1">
    <location>
        <begin position="196"/>
        <end position="212"/>
    </location>
</feature>
<comment type="caution">
    <text evidence="3">The sequence shown here is derived from an EMBL/GenBank/DDBJ whole genome shotgun (WGS) entry which is preliminary data.</text>
</comment>
<protein>
    <submittedName>
        <fullName evidence="3">Putative sh3 domain protein</fullName>
    </submittedName>
</protein>
<dbReference type="InterPro" id="IPR056409">
    <property type="entry name" value="Ig_CYK3_C"/>
</dbReference>
<dbReference type="EMBL" id="LCWF01000171">
    <property type="protein sequence ID" value="KKY15873.1"/>
    <property type="molecule type" value="Genomic_DNA"/>
</dbReference>
<organism evidence="3 4">
    <name type="scientific">Phaeomoniella chlamydospora</name>
    <name type="common">Phaeoacremonium chlamydosporum</name>
    <dbReference type="NCBI Taxonomy" id="158046"/>
    <lineage>
        <taxon>Eukaryota</taxon>
        <taxon>Fungi</taxon>
        <taxon>Dikarya</taxon>
        <taxon>Ascomycota</taxon>
        <taxon>Pezizomycotina</taxon>
        <taxon>Eurotiomycetes</taxon>
        <taxon>Chaetothyriomycetidae</taxon>
        <taxon>Phaeomoniellales</taxon>
        <taxon>Phaeomoniellaceae</taxon>
        <taxon>Phaeomoniella</taxon>
    </lineage>
</organism>
<feature type="domain" description="Transglutaminase-like" evidence="2">
    <location>
        <begin position="492"/>
        <end position="561"/>
    </location>
</feature>
<evidence type="ECO:0000259" key="2">
    <source>
        <dbReference type="SMART" id="SM00460"/>
    </source>
</evidence>
<feature type="region of interest" description="Disordered" evidence="1">
    <location>
        <begin position="172"/>
        <end position="271"/>
    </location>
</feature>
<feature type="region of interest" description="Disordered" evidence="1">
    <location>
        <begin position="1"/>
        <end position="94"/>
    </location>
</feature>
<feature type="compositionally biased region" description="Polar residues" evidence="1">
    <location>
        <begin position="132"/>
        <end position="143"/>
    </location>
</feature>
<evidence type="ECO:0000313" key="3">
    <source>
        <dbReference type="EMBL" id="KKY15873.1"/>
    </source>
</evidence>
<accession>A0A0G2FVI2</accession>
<dbReference type="PANTHER" id="PTHR46333:SF2">
    <property type="entry name" value="CYTOKINESIS PROTEIN 3"/>
    <property type="match status" value="1"/>
</dbReference>
<gene>
    <name evidence="3" type="ORF">UCRPC4_g06059</name>
</gene>
<dbReference type="AlphaFoldDB" id="A0A0G2FVI2"/>
<dbReference type="FunFam" id="3.10.620.30:FF:000005">
    <property type="entry name" value="SH3 domain protein (Cyk3), putative"/>
    <property type="match status" value="1"/>
</dbReference>
<evidence type="ECO:0000313" key="4">
    <source>
        <dbReference type="Proteomes" id="UP000053317"/>
    </source>
</evidence>
<feature type="region of interest" description="Disordered" evidence="1">
    <location>
        <begin position="108"/>
        <end position="152"/>
    </location>
</feature>
<dbReference type="GO" id="GO:0140278">
    <property type="term" value="P:mitotic division septum assembly"/>
    <property type="evidence" value="ECO:0007669"/>
    <property type="project" value="TreeGrafter"/>
</dbReference>
<name>A0A0G2FVI2_PHACM</name>
<reference evidence="3 4" key="1">
    <citation type="submission" date="2015-05" db="EMBL/GenBank/DDBJ databases">
        <title>Distinctive expansion of gene families associated with plant cell wall degradation and secondary metabolism in the genomes of grapevine trunk pathogens.</title>
        <authorList>
            <person name="Lawrence D.P."/>
            <person name="Travadon R."/>
            <person name="Rolshausen P.E."/>
            <person name="Baumgartner K."/>
        </authorList>
    </citation>
    <scope>NUCLEOTIDE SEQUENCE [LARGE SCALE GENOMIC DNA]</scope>
    <source>
        <strain evidence="3">UCRPC4</strain>
    </source>
</reference>
<reference evidence="3 4" key="2">
    <citation type="submission" date="2015-05" db="EMBL/GenBank/DDBJ databases">
        <authorList>
            <person name="Morales-Cruz A."/>
            <person name="Amrine K.C."/>
            <person name="Cantu D."/>
        </authorList>
    </citation>
    <scope>NUCLEOTIDE SEQUENCE [LARGE SCALE GENOMIC DNA]</scope>
    <source>
        <strain evidence="3">UCRPC4</strain>
    </source>
</reference>
<dbReference type="GO" id="GO:0110085">
    <property type="term" value="C:mitotic actomyosin contractile ring"/>
    <property type="evidence" value="ECO:0007669"/>
    <property type="project" value="TreeGrafter"/>
</dbReference>
<dbReference type="Gene3D" id="3.10.620.30">
    <property type="match status" value="1"/>
</dbReference>
<dbReference type="PANTHER" id="PTHR46333">
    <property type="entry name" value="CYTOKINESIS PROTEIN 3"/>
    <property type="match status" value="1"/>
</dbReference>